<accession>A0A2P7R085</accession>
<keyword evidence="2" id="KW-1185">Reference proteome</keyword>
<evidence type="ECO:0000313" key="2">
    <source>
        <dbReference type="Proteomes" id="UP000241167"/>
    </source>
</evidence>
<organism evidence="1 2">
    <name type="scientific">Allosphingosinicella deserti</name>
    <dbReference type="NCBI Taxonomy" id="2116704"/>
    <lineage>
        <taxon>Bacteria</taxon>
        <taxon>Pseudomonadati</taxon>
        <taxon>Pseudomonadota</taxon>
        <taxon>Alphaproteobacteria</taxon>
        <taxon>Sphingomonadales</taxon>
        <taxon>Sphingomonadaceae</taxon>
        <taxon>Allosphingosinicella</taxon>
    </lineage>
</organism>
<reference evidence="1 2" key="1">
    <citation type="submission" date="2018-03" db="EMBL/GenBank/DDBJ databases">
        <title>The draft genome of Sphingosinicella sp. GL-C-18.</title>
        <authorList>
            <person name="Liu L."/>
            <person name="Li L."/>
            <person name="Liang L."/>
            <person name="Zhang X."/>
            <person name="Wang T."/>
        </authorList>
    </citation>
    <scope>NUCLEOTIDE SEQUENCE [LARGE SCALE GENOMIC DNA]</scope>
    <source>
        <strain evidence="1 2">GL-C-18</strain>
    </source>
</reference>
<evidence type="ECO:0000313" key="1">
    <source>
        <dbReference type="EMBL" id="PSJ43627.1"/>
    </source>
</evidence>
<dbReference type="EMBL" id="PXYI01000001">
    <property type="protein sequence ID" value="PSJ43627.1"/>
    <property type="molecule type" value="Genomic_DNA"/>
</dbReference>
<proteinExistence type="predicted"/>
<dbReference type="Proteomes" id="UP000241167">
    <property type="component" value="Unassembled WGS sequence"/>
</dbReference>
<evidence type="ECO:0008006" key="3">
    <source>
        <dbReference type="Google" id="ProtNLM"/>
    </source>
</evidence>
<comment type="caution">
    <text evidence="1">The sequence shown here is derived from an EMBL/GenBank/DDBJ whole genome shotgun (WGS) entry which is preliminary data.</text>
</comment>
<protein>
    <recommendedName>
        <fullName evidence="3">Spore coat protein U domain-containing protein</fullName>
    </recommendedName>
</protein>
<gene>
    <name evidence="1" type="ORF">C7I55_02390</name>
</gene>
<dbReference type="AlphaFoldDB" id="A0A2P7R085"/>
<dbReference type="OrthoDB" id="7189339at2"/>
<name>A0A2P7R085_9SPHN</name>
<sequence length="129" mass="13408">MAVTILASATPSAHAETYGYNLSLTVATHCTVSHSPIGASAGNSGEIVLGQIQEYCNAPNGYDVIVSYTPGTLRGAVLSAGEDRVVLNGSGEAVLSRSIGPRKRERMLMAVPGDAGFDTNMLQLRLQTA</sequence>